<comment type="caution">
    <text evidence="2">The sequence shown here is derived from an EMBL/GenBank/DDBJ whole genome shotgun (WGS) entry which is preliminary data.</text>
</comment>
<feature type="chain" id="PRO_5046319507" description="DUF4358 domain-containing protein" evidence="1">
    <location>
        <begin position="21"/>
        <end position="115"/>
    </location>
</feature>
<name>A0ABV6GJ17_9BACI</name>
<keyword evidence="3" id="KW-1185">Reference proteome</keyword>
<dbReference type="PROSITE" id="PS51257">
    <property type="entry name" value="PROKAR_LIPOPROTEIN"/>
    <property type="match status" value="1"/>
</dbReference>
<evidence type="ECO:0000313" key="2">
    <source>
        <dbReference type="EMBL" id="MFC0273569.1"/>
    </source>
</evidence>
<dbReference type="EMBL" id="JBHLVO010000022">
    <property type="protein sequence ID" value="MFC0273569.1"/>
    <property type="molecule type" value="Genomic_DNA"/>
</dbReference>
<dbReference type="Proteomes" id="UP001589854">
    <property type="component" value="Unassembled WGS sequence"/>
</dbReference>
<organism evidence="2 3">
    <name type="scientific">Metabacillus herbersteinensis</name>
    <dbReference type="NCBI Taxonomy" id="283816"/>
    <lineage>
        <taxon>Bacteria</taxon>
        <taxon>Bacillati</taxon>
        <taxon>Bacillota</taxon>
        <taxon>Bacilli</taxon>
        <taxon>Bacillales</taxon>
        <taxon>Bacillaceae</taxon>
        <taxon>Metabacillus</taxon>
    </lineage>
</organism>
<accession>A0ABV6GJ17</accession>
<dbReference type="RefSeq" id="WP_378937001.1">
    <property type="nucleotide sequence ID" value="NZ_JBHLVO010000022.1"/>
</dbReference>
<protein>
    <recommendedName>
        <fullName evidence="4">DUF4358 domain-containing protein</fullName>
    </recommendedName>
</protein>
<reference evidence="2 3" key="1">
    <citation type="submission" date="2024-09" db="EMBL/GenBank/DDBJ databases">
        <authorList>
            <person name="Sun Q."/>
            <person name="Mori K."/>
        </authorList>
    </citation>
    <scope>NUCLEOTIDE SEQUENCE [LARGE SCALE GENOMIC DNA]</scope>
    <source>
        <strain evidence="2 3">CCM 7228</strain>
    </source>
</reference>
<evidence type="ECO:0000313" key="3">
    <source>
        <dbReference type="Proteomes" id="UP001589854"/>
    </source>
</evidence>
<sequence>MRILLTFFSVILLLSACANGSEKGYKNFLSDDEDTLSILIVDYSLNNSSIEEIEAQGIEKLITKVYQSTTLDIKDDKYDLGLKNKPAYVVFNNKEIVYKTYSEASLFDFLKSYNK</sequence>
<proteinExistence type="predicted"/>
<evidence type="ECO:0008006" key="4">
    <source>
        <dbReference type="Google" id="ProtNLM"/>
    </source>
</evidence>
<feature type="signal peptide" evidence="1">
    <location>
        <begin position="1"/>
        <end position="20"/>
    </location>
</feature>
<keyword evidence="1" id="KW-0732">Signal</keyword>
<gene>
    <name evidence="2" type="ORF">ACFFIX_19445</name>
</gene>
<evidence type="ECO:0000256" key="1">
    <source>
        <dbReference type="SAM" id="SignalP"/>
    </source>
</evidence>